<reference evidence="1 2" key="1">
    <citation type="journal article" date="2021" name="Plant Biotechnol. J.">
        <title>Multi-omics assisted identification of the key and species-specific regulatory components of drought-tolerant mechanisms in Gossypium stocksii.</title>
        <authorList>
            <person name="Yu D."/>
            <person name="Ke L."/>
            <person name="Zhang D."/>
            <person name="Wu Y."/>
            <person name="Sun Y."/>
            <person name="Mei J."/>
            <person name="Sun J."/>
            <person name="Sun Y."/>
        </authorList>
    </citation>
    <scope>NUCLEOTIDE SEQUENCE [LARGE SCALE GENOMIC DNA]</scope>
    <source>
        <strain evidence="2">cv. E1</strain>
        <tissue evidence="1">Leaf</tissue>
    </source>
</reference>
<dbReference type="AlphaFoldDB" id="A0A9D4A7D4"/>
<comment type="caution">
    <text evidence="1">The sequence shown here is derived from an EMBL/GenBank/DDBJ whole genome shotgun (WGS) entry which is preliminary data.</text>
</comment>
<dbReference type="EMBL" id="JAIQCV010000006">
    <property type="protein sequence ID" value="KAH1091480.1"/>
    <property type="molecule type" value="Genomic_DNA"/>
</dbReference>
<accession>A0A9D4A7D4</accession>
<name>A0A9D4A7D4_9ROSI</name>
<gene>
    <name evidence="1" type="ORF">J1N35_018737</name>
</gene>
<proteinExistence type="predicted"/>
<keyword evidence="2" id="KW-1185">Reference proteome</keyword>
<evidence type="ECO:0000313" key="2">
    <source>
        <dbReference type="Proteomes" id="UP000828251"/>
    </source>
</evidence>
<evidence type="ECO:0000313" key="1">
    <source>
        <dbReference type="EMBL" id="KAH1091480.1"/>
    </source>
</evidence>
<sequence length="85" mass="9985">MDTRFPILVDVQHMLRTYHSSYEHPVISPLKLSVRWFSELFVIALQSVLIDIWLSEASRYMALRELLDMVLCELPDYGSFELPVI</sequence>
<dbReference type="Proteomes" id="UP000828251">
    <property type="component" value="Unassembled WGS sequence"/>
</dbReference>
<protein>
    <submittedName>
        <fullName evidence="1">Uncharacterized protein</fullName>
    </submittedName>
</protein>
<organism evidence="1 2">
    <name type="scientific">Gossypium stocksii</name>
    <dbReference type="NCBI Taxonomy" id="47602"/>
    <lineage>
        <taxon>Eukaryota</taxon>
        <taxon>Viridiplantae</taxon>
        <taxon>Streptophyta</taxon>
        <taxon>Embryophyta</taxon>
        <taxon>Tracheophyta</taxon>
        <taxon>Spermatophyta</taxon>
        <taxon>Magnoliopsida</taxon>
        <taxon>eudicotyledons</taxon>
        <taxon>Gunneridae</taxon>
        <taxon>Pentapetalae</taxon>
        <taxon>rosids</taxon>
        <taxon>malvids</taxon>
        <taxon>Malvales</taxon>
        <taxon>Malvaceae</taxon>
        <taxon>Malvoideae</taxon>
        <taxon>Gossypium</taxon>
    </lineage>
</organism>